<evidence type="ECO:0000256" key="1">
    <source>
        <dbReference type="SAM" id="MobiDB-lite"/>
    </source>
</evidence>
<gene>
    <name evidence="2" type="ORF">ACFQ47_06015</name>
</gene>
<dbReference type="EMBL" id="JBHTOG010000030">
    <property type="protein sequence ID" value="MFD1432238.1"/>
    <property type="molecule type" value="Genomic_DNA"/>
</dbReference>
<sequence length="328" mass="37414">MYGWILDAGEYDVFDPDSGSITKRLLLEMGMDLAQAGEADPVQMMPTRVFVEVTPALHTKRVPFWDVGTLFRLTGEVSTGVVARDASVRKRMDKAKVQLKNSLYTTEAGWLGRLKKIRWGTAEQRMQLEQLLARFKDGRLTLNALTDLQALVVKKDGGRMRASLAQKQAHETAIVQAALRQLPPLRYLLLNTRGVKGLWFAGQTDIPKVAPYPGTYHVEDQVLARRVWKLHWQALWRKAQHVPFYNGSPWLPSRKPEHHWPEAGLPANENEMASWKTITEAEHVLTKLQSDVERRDHPGVDGGDDRQKYGYFPERYPASKRQPEDKPE</sequence>
<feature type="compositionally biased region" description="Basic and acidic residues" evidence="1">
    <location>
        <begin position="286"/>
        <end position="308"/>
    </location>
</feature>
<evidence type="ECO:0000313" key="3">
    <source>
        <dbReference type="Proteomes" id="UP001597192"/>
    </source>
</evidence>
<reference evidence="3" key="1">
    <citation type="journal article" date="2019" name="Int. J. Syst. Evol. Microbiol.">
        <title>The Global Catalogue of Microorganisms (GCM) 10K type strain sequencing project: providing services to taxonomists for standard genome sequencing and annotation.</title>
        <authorList>
            <consortium name="The Broad Institute Genomics Platform"/>
            <consortium name="The Broad Institute Genome Sequencing Center for Infectious Disease"/>
            <person name="Wu L."/>
            <person name="Ma J."/>
        </authorList>
    </citation>
    <scope>NUCLEOTIDE SEQUENCE [LARGE SCALE GENOMIC DNA]</scope>
    <source>
        <strain evidence="3">CCM 8947</strain>
    </source>
</reference>
<evidence type="ECO:0000313" key="2">
    <source>
        <dbReference type="EMBL" id="MFD1432238.1"/>
    </source>
</evidence>
<dbReference type="Proteomes" id="UP001597192">
    <property type="component" value="Unassembled WGS sequence"/>
</dbReference>
<keyword evidence="3" id="KW-1185">Reference proteome</keyword>
<name>A0ABW4CPL2_9LACO</name>
<dbReference type="RefSeq" id="WP_379897212.1">
    <property type="nucleotide sequence ID" value="NZ_JBHTOG010000030.1"/>
</dbReference>
<comment type="caution">
    <text evidence="2">The sequence shown here is derived from an EMBL/GenBank/DDBJ whole genome shotgun (WGS) entry which is preliminary data.</text>
</comment>
<organism evidence="2 3">
    <name type="scientific">Lacticaseibacillus yichunensis</name>
    <dbReference type="NCBI Taxonomy" id="2486015"/>
    <lineage>
        <taxon>Bacteria</taxon>
        <taxon>Bacillati</taxon>
        <taxon>Bacillota</taxon>
        <taxon>Bacilli</taxon>
        <taxon>Lactobacillales</taxon>
        <taxon>Lactobacillaceae</taxon>
        <taxon>Lacticaseibacillus</taxon>
    </lineage>
</organism>
<protein>
    <submittedName>
        <fullName evidence="2">Uncharacterized protein</fullName>
    </submittedName>
</protein>
<accession>A0ABW4CPL2</accession>
<proteinExistence type="predicted"/>
<feature type="region of interest" description="Disordered" evidence="1">
    <location>
        <begin position="286"/>
        <end position="328"/>
    </location>
</feature>